<feature type="region of interest" description="Disordered" evidence="2">
    <location>
        <begin position="1707"/>
        <end position="1734"/>
    </location>
</feature>
<feature type="region of interest" description="Disordered" evidence="2">
    <location>
        <begin position="1587"/>
        <end position="1629"/>
    </location>
</feature>
<dbReference type="EMBL" id="CM008963">
    <property type="protein sequence ID" value="PNW86986.1"/>
    <property type="molecule type" value="Genomic_DNA"/>
</dbReference>
<dbReference type="ExpressionAtlas" id="A0A2K3E2H9">
    <property type="expression patterns" value="baseline and differential"/>
</dbReference>
<feature type="region of interest" description="Disordered" evidence="2">
    <location>
        <begin position="1433"/>
        <end position="1471"/>
    </location>
</feature>
<feature type="compositionally biased region" description="Polar residues" evidence="2">
    <location>
        <begin position="1608"/>
        <end position="1619"/>
    </location>
</feature>
<keyword evidence="1" id="KW-0175">Coiled coil</keyword>
<gene>
    <name evidence="3" type="ORF">CHLRE_02g104150v5</name>
</gene>
<feature type="region of interest" description="Disordered" evidence="2">
    <location>
        <begin position="1254"/>
        <end position="1286"/>
    </location>
</feature>
<proteinExistence type="predicted"/>
<dbReference type="OrthoDB" id="568511at2759"/>
<reference evidence="3 4" key="1">
    <citation type="journal article" date="2007" name="Science">
        <title>The Chlamydomonas genome reveals the evolution of key animal and plant functions.</title>
        <authorList>
            <person name="Merchant S.S."/>
            <person name="Prochnik S.E."/>
            <person name="Vallon O."/>
            <person name="Harris E.H."/>
            <person name="Karpowicz S.J."/>
            <person name="Witman G.B."/>
            <person name="Terry A."/>
            <person name="Salamov A."/>
            <person name="Fritz-Laylin L.K."/>
            <person name="Marechal-Drouard L."/>
            <person name="Marshall W.F."/>
            <person name="Qu L.H."/>
            <person name="Nelson D.R."/>
            <person name="Sanderfoot A.A."/>
            <person name="Spalding M.H."/>
            <person name="Kapitonov V.V."/>
            <person name="Ren Q."/>
            <person name="Ferris P."/>
            <person name="Lindquist E."/>
            <person name="Shapiro H."/>
            <person name="Lucas S.M."/>
            <person name="Grimwood J."/>
            <person name="Schmutz J."/>
            <person name="Cardol P."/>
            <person name="Cerutti H."/>
            <person name="Chanfreau G."/>
            <person name="Chen C.L."/>
            <person name="Cognat V."/>
            <person name="Croft M.T."/>
            <person name="Dent R."/>
            <person name="Dutcher S."/>
            <person name="Fernandez E."/>
            <person name="Fukuzawa H."/>
            <person name="Gonzalez-Ballester D."/>
            <person name="Gonzalez-Halphen D."/>
            <person name="Hallmann A."/>
            <person name="Hanikenne M."/>
            <person name="Hippler M."/>
            <person name="Inwood W."/>
            <person name="Jabbari K."/>
            <person name="Kalanon M."/>
            <person name="Kuras R."/>
            <person name="Lefebvre P.A."/>
            <person name="Lemaire S.D."/>
            <person name="Lobanov A.V."/>
            <person name="Lohr M."/>
            <person name="Manuell A."/>
            <person name="Meier I."/>
            <person name="Mets L."/>
            <person name="Mittag M."/>
            <person name="Mittelmeier T."/>
            <person name="Moroney J.V."/>
            <person name="Moseley J."/>
            <person name="Napoli C."/>
            <person name="Nedelcu A.M."/>
            <person name="Niyogi K."/>
            <person name="Novoselov S.V."/>
            <person name="Paulsen I.T."/>
            <person name="Pazour G."/>
            <person name="Purton S."/>
            <person name="Ral J.P."/>
            <person name="Riano-Pachon D.M."/>
            <person name="Riekhof W."/>
            <person name="Rymarquis L."/>
            <person name="Schroda M."/>
            <person name="Stern D."/>
            <person name="Umen J."/>
            <person name="Willows R."/>
            <person name="Wilson N."/>
            <person name="Zimmer S.L."/>
            <person name="Allmer J."/>
            <person name="Balk J."/>
            <person name="Bisova K."/>
            <person name="Chen C.J."/>
            <person name="Elias M."/>
            <person name="Gendler K."/>
            <person name="Hauser C."/>
            <person name="Lamb M.R."/>
            <person name="Ledford H."/>
            <person name="Long J.C."/>
            <person name="Minagawa J."/>
            <person name="Page M.D."/>
            <person name="Pan J."/>
            <person name="Pootakham W."/>
            <person name="Roje S."/>
            <person name="Rose A."/>
            <person name="Stahlberg E."/>
            <person name="Terauchi A.M."/>
            <person name="Yang P."/>
            <person name="Ball S."/>
            <person name="Bowler C."/>
            <person name="Dieckmann C.L."/>
            <person name="Gladyshev V.N."/>
            <person name="Green P."/>
            <person name="Jorgensen R."/>
            <person name="Mayfield S."/>
            <person name="Mueller-Roeber B."/>
            <person name="Rajamani S."/>
            <person name="Sayre R.T."/>
            <person name="Brokstein P."/>
            <person name="Dubchak I."/>
            <person name="Goodstein D."/>
            <person name="Hornick L."/>
            <person name="Huang Y.W."/>
            <person name="Jhaveri J."/>
            <person name="Luo Y."/>
            <person name="Martinez D."/>
            <person name="Ngau W.C."/>
            <person name="Otillar B."/>
            <person name="Poliakov A."/>
            <person name="Porter A."/>
            <person name="Szajkowski L."/>
            <person name="Werner G."/>
            <person name="Zhou K."/>
            <person name="Grigoriev I.V."/>
            <person name="Rokhsar D.S."/>
            <person name="Grossman A.R."/>
        </authorList>
    </citation>
    <scope>NUCLEOTIDE SEQUENCE [LARGE SCALE GENOMIC DNA]</scope>
    <source>
        <strain evidence="4">CC-503</strain>
    </source>
</reference>
<feature type="region of interest" description="Disordered" evidence="2">
    <location>
        <begin position="1909"/>
        <end position="1944"/>
    </location>
</feature>
<feature type="compositionally biased region" description="Low complexity" evidence="2">
    <location>
        <begin position="909"/>
        <end position="932"/>
    </location>
</feature>
<feature type="coiled-coil region" evidence="1">
    <location>
        <begin position="781"/>
        <end position="885"/>
    </location>
</feature>
<dbReference type="GeneID" id="5725326"/>
<feature type="region of interest" description="Disordered" evidence="2">
    <location>
        <begin position="2257"/>
        <end position="2316"/>
    </location>
</feature>
<evidence type="ECO:0000313" key="3">
    <source>
        <dbReference type="EMBL" id="PNW86986.1"/>
    </source>
</evidence>
<feature type="coiled-coil region" evidence="1">
    <location>
        <begin position="452"/>
        <end position="544"/>
    </location>
</feature>
<feature type="coiled-coil region" evidence="1">
    <location>
        <begin position="611"/>
        <end position="745"/>
    </location>
</feature>
<accession>A0A2K3E2H9</accession>
<feature type="coiled-coil region" evidence="1">
    <location>
        <begin position="64"/>
        <end position="250"/>
    </location>
</feature>
<feature type="coiled-coil region" evidence="1">
    <location>
        <begin position="978"/>
        <end position="1107"/>
    </location>
</feature>
<name>A0A2K3E2H9_CHLRE</name>
<dbReference type="Gramene" id="PNW86986">
    <property type="protein sequence ID" value="PNW86986"/>
    <property type="gene ID" value="CHLRE_02g104150v5"/>
</dbReference>
<keyword evidence="4" id="KW-1185">Reference proteome</keyword>
<dbReference type="InParanoid" id="A0A2K3E2H9"/>
<dbReference type="PANTHER" id="PTHR43941:SF1">
    <property type="entry name" value="STRUCTURAL MAINTENANCE OF CHROMOSOMES PROTEIN 2"/>
    <property type="match status" value="1"/>
</dbReference>
<protein>
    <submittedName>
        <fullName evidence="3">Uncharacterized protein</fullName>
    </submittedName>
</protein>
<sequence>MSKVRSLLDTAEADLRALKADRAAGLQHVASLDAQLRRAAEEAVRWRKSAAPRIRDRMVMLAKLRVLRRKRADLVERLAAERQRGARLSAAAEARQLKLKQGAAQLRQLQIDNVHLSSRLQEAESRAARADALLPRMEDRRIALEQDRKSQSEKLAKLSGQLAEATKAAEAARKAEATARKELERVMREQLEPQQKRTATVLQELERAAAALQESQANATRLLQQGESLRAEVEELQHMLEHERDQAQEQLLVAARDVTDRDAVIADMRQQLAVAQAAAAAAASLLPAVQSGQLSDATAVQVHLIGQLGQLQAANVELEARRAAVEAELEVLRVRIGRAEAGLARPATATGSHSMHTVYAAPQGGQAQVLALDNLAASVRSLAGVAAHHSYAAGRDDGTASVAGSYTRDAAGSDVIAAKDQRIHELRAALASVMSDRTVAQKEAAAARDEAVRAAAASAEAAARAAAEAEAQSKRIHELQAEVEQAAANVSALQAALQEREQRNTAALEDLQAQLRKAIELADAQRADELAAALTEAEAQAEAREAWWRKELEGMEARQREAASQAEAHVHSEVGAVETRARADADAREARWREEEARWREDARSAEARWRQDAEAHEVRAREALDAAERTAKQQLEDARAHAQQQIAALEQRLRAEASASEKRVRDAERAVAEAMTRADERTRQAERAREQLSQMQTLHASAEEAVKQLTSQLRELQAGGSSAAQSAAAEAAALSATVDTLRREATLAKDTGDAHEQEVKRLQAQHEAAAALGRSLASQLQGLSEDLASARTRISVLQTEVATQQAELDTLRQTNATLKASLAAAEDRHLDSEAQLVEAEQSLSRQQGLVRQVQSENERLHEQYKELQQQLQKLTQERRSAMIASAAAAATTPLTAREGAASTAAGSPTRSRAAPTAATPGAAGRHGTASAARTPAASVAVSARGRQVAAALLAAAGSPGAESLGHAAAAAAGDLERQLLEVTVAEMQAKLEALQGDLFAAEARSSQEDHNSQLLHMDLQAAVTRMRAAEGKVADLQVQLQATAAGTAEDVGALRQQVLDLELQLEAQRDREQAAQEAVARASARCEELQQQAATTERRVEALTHECEDRDLEIGVLRAQLASASAGRLAEGLQDQSRQTSHVQSALELQARQQAILVDSLQVELQTMLTRAEAAETALAETRSAMDALRAEAEGATRQREVAVTEAKAAAETLAKLRGDSSKYAERLSNLEAELLEAQAARDKAVGQVRAAEAQAEEERSEVRSLRRQLQAQVEAGNGSRSEAGGAAFSERVADLEAALAAARQQARDAEDAVLEAAAAQVRASALETRTRELEVALTDVEIRLAAAVEAETRAGGSLVAQREAARQEVQELQLQLRAAADKLALSQQQVQDREARLEGYAGQVTSMCKQTEVLEAQLREVRQQLRAAMQERDNYRKQATASSLELEYSEGARSARHNDDASSVEGGTPQLVGMLTENRDLLDKITTMHNKLKLARAKISQLEQTVRSRDAEAAARRAEAASASTGPGKLVSGSVHNSGPLIDALRAELQAYKDALRSAQDEAAASAAVAAEAQARCEALTQRLAQERGQHASRSQAGNHTEEALTPSTHQRINSSRTGEDDGGSDGLLQKVRAQYAEIESLQTELQSANAKRTELARQAAALGQRVAESEMRERELSSEGEMLRQQLALAQQQLSSRQALLDQLTSQHKQQLGSRAAPGSPAGPSRSQDSGAAGFLATLSVSSGSQVASSQQQLVSAQQSAQQASKLDRVVAMWRDACRAKDAHMQEMQADLTTFSAQLEKVRAEVSSLTAQVVEREQALGAATRQLDLTRHSLEEQLLAAEEKLAVRSRKLSEAEDELQRRDQELHSLRTQLQATQRSLVALQDESDGHREAAYTSASQLAEAQQQVQHLQGELRQLHRDSSAAAQKAHETAGQVQPLQEQMSRAEAQVAQVAAMLRGALATSAAYNTEGHALATPGNLPTSLRLLEELVSVLVEELQRRTKTVSEAESAMAALQSQLAARQDDISRLEARLKASQDGLAARLDELSRLQTALRRKEADCEAVEAEIAAQIGDYQRLKQRLLQQERDSSRLSADQESMLRRCDELEGALAAKQEECALLNKKCAQLEEQWQAGRAALAALQERVRSLDAQSEVLQRSNQTAALARQDAAASLDAARSELRSVAQQAATYREQLEQRNNEIRELNSMLQAWEAMRLGKDAQIAALLERCKRHEEDAAEKARTVEALRRKLQAFGAAPSGRPSMGAAAAAGSPNSSSYGTPLAPATHELQAPDTQRSVQSTQSRSAGVGGSNMGARHIHVHMHGIGAPAMSPAVSGTGSTMAAGYRG</sequence>
<feature type="coiled-coil region" evidence="1">
    <location>
        <begin position="308"/>
        <end position="335"/>
    </location>
</feature>
<evidence type="ECO:0000313" key="4">
    <source>
        <dbReference type="Proteomes" id="UP000006906"/>
    </source>
</evidence>
<dbReference type="PANTHER" id="PTHR43941">
    <property type="entry name" value="STRUCTURAL MAINTENANCE OF CHROMOSOMES PROTEIN 2"/>
    <property type="match status" value="1"/>
</dbReference>
<evidence type="ECO:0000256" key="2">
    <source>
        <dbReference type="SAM" id="MobiDB-lite"/>
    </source>
</evidence>
<organism evidence="3 4">
    <name type="scientific">Chlamydomonas reinhardtii</name>
    <name type="common">Chlamydomonas smithii</name>
    <dbReference type="NCBI Taxonomy" id="3055"/>
    <lineage>
        <taxon>Eukaryota</taxon>
        <taxon>Viridiplantae</taxon>
        <taxon>Chlorophyta</taxon>
        <taxon>core chlorophytes</taxon>
        <taxon>Chlorophyceae</taxon>
        <taxon>CS clade</taxon>
        <taxon>Chlamydomonadales</taxon>
        <taxon>Chlamydomonadaceae</taxon>
        <taxon>Chlamydomonas</taxon>
    </lineage>
</organism>
<feature type="compositionally biased region" description="Low complexity" evidence="2">
    <location>
        <begin position="2296"/>
        <end position="2307"/>
    </location>
</feature>
<feature type="region of interest" description="Disordered" evidence="2">
    <location>
        <begin position="890"/>
        <end position="932"/>
    </location>
</feature>
<dbReference type="Gene3D" id="1.10.287.1490">
    <property type="match status" value="1"/>
</dbReference>
<evidence type="ECO:0000256" key="1">
    <source>
        <dbReference type="SAM" id="Coils"/>
    </source>
</evidence>
<feature type="coiled-coil region" evidence="1">
    <location>
        <begin position="2001"/>
        <end position="2252"/>
    </location>
</feature>
<feature type="coiled-coil region" evidence="1">
    <location>
        <begin position="1634"/>
        <end position="1668"/>
    </location>
</feature>
<feature type="region of interest" description="Disordered" evidence="2">
    <location>
        <begin position="1513"/>
        <end position="1537"/>
    </location>
</feature>
<dbReference type="KEGG" id="cre:CHLRE_02g104150v5"/>
<feature type="compositionally biased region" description="Low complexity" evidence="2">
    <location>
        <begin position="2257"/>
        <end position="2281"/>
    </location>
</feature>
<dbReference type="Proteomes" id="UP000006906">
    <property type="component" value="Chromosome 2"/>
</dbReference>
<dbReference type="RefSeq" id="XP_042927402.1">
    <property type="nucleotide sequence ID" value="XM_043059768.1"/>
</dbReference>